<dbReference type="InterPro" id="IPR051410">
    <property type="entry name" value="Ferric/Cupric_Reductase"/>
</dbReference>
<evidence type="ECO:0000259" key="14">
    <source>
        <dbReference type="PROSITE" id="PS51384"/>
    </source>
</evidence>
<evidence type="ECO:0000256" key="11">
    <source>
        <dbReference type="ARBA" id="ARBA00048483"/>
    </source>
</evidence>
<name>A0A167EX78_9ASCO</name>
<dbReference type="InterPro" id="IPR017927">
    <property type="entry name" value="FAD-bd_FR_type"/>
</dbReference>
<evidence type="ECO:0000256" key="6">
    <source>
        <dbReference type="ARBA" id="ARBA00022692"/>
    </source>
</evidence>
<keyword evidence="4" id="KW-1003">Cell membrane</keyword>
<dbReference type="InterPro" id="IPR017938">
    <property type="entry name" value="Riboflavin_synthase-like_b-brl"/>
</dbReference>
<feature type="transmembrane region" description="Helical" evidence="13">
    <location>
        <begin position="176"/>
        <end position="197"/>
    </location>
</feature>
<dbReference type="InterPro" id="IPR039261">
    <property type="entry name" value="FNR_nucleotide-bd"/>
</dbReference>
<dbReference type="PROSITE" id="PS51384">
    <property type="entry name" value="FAD_FR"/>
    <property type="match status" value="1"/>
</dbReference>
<evidence type="ECO:0000313" key="15">
    <source>
        <dbReference type="EMBL" id="ANB14564.1"/>
    </source>
</evidence>
<evidence type="ECO:0000256" key="13">
    <source>
        <dbReference type="SAM" id="Phobius"/>
    </source>
</evidence>
<evidence type="ECO:0000256" key="3">
    <source>
        <dbReference type="ARBA" id="ARBA00022448"/>
    </source>
</evidence>
<keyword evidence="8 13" id="KW-1133">Transmembrane helix</keyword>
<feature type="transmembrane region" description="Helical" evidence="13">
    <location>
        <begin position="57"/>
        <end position="75"/>
    </location>
</feature>
<dbReference type="Gene3D" id="3.40.50.80">
    <property type="entry name" value="Nucleotide-binding domain of ferredoxin-NADP reductase (FNR) module"/>
    <property type="match status" value="1"/>
</dbReference>
<keyword evidence="9" id="KW-0406">Ion transport</keyword>
<comment type="subcellular location">
    <subcellularLocation>
        <location evidence="1">Cell membrane</location>
        <topology evidence="1">Multi-pass membrane protein</topology>
    </subcellularLocation>
</comment>
<keyword evidence="5" id="KW-0285">Flavoprotein</keyword>
<dbReference type="KEGG" id="slb:AWJ20_2162"/>
<feature type="transmembrane region" description="Helical" evidence="13">
    <location>
        <begin position="280"/>
        <end position="300"/>
    </location>
</feature>
<feature type="transmembrane region" description="Helical" evidence="13">
    <location>
        <begin position="151"/>
        <end position="170"/>
    </location>
</feature>
<evidence type="ECO:0000256" key="1">
    <source>
        <dbReference type="ARBA" id="ARBA00004651"/>
    </source>
</evidence>
<dbReference type="AlphaFoldDB" id="A0A167EX78"/>
<dbReference type="Pfam" id="PF08022">
    <property type="entry name" value="FAD_binding_8"/>
    <property type="match status" value="1"/>
</dbReference>
<dbReference type="GO" id="GO:0006879">
    <property type="term" value="P:intracellular iron ion homeostasis"/>
    <property type="evidence" value="ECO:0007669"/>
    <property type="project" value="TreeGrafter"/>
</dbReference>
<evidence type="ECO:0000256" key="4">
    <source>
        <dbReference type="ARBA" id="ARBA00022475"/>
    </source>
</evidence>
<evidence type="ECO:0000256" key="2">
    <source>
        <dbReference type="ARBA" id="ARBA00012668"/>
    </source>
</evidence>
<comment type="catalytic activity">
    <reaction evidence="11">
        <text>2 a Fe(II)-siderophore + NADP(+) + H(+) = 2 a Fe(III)-siderophore + NADPH</text>
        <dbReference type="Rhea" id="RHEA:28795"/>
        <dbReference type="Rhea" id="RHEA-COMP:11342"/>
        <dbReference type="Rhea" id="RHEA-COMP:11344"/>
        <dbReference type="ChEBI" id="CHEBI:15378"/>
        <dbReference type="ChEBI" id="CHEBI:29033"/>
        <dbReference type="ChEBI" id="CHEBI:29034"/>
        <dbReference type="ChEBI" id="CHEBI:57783"/>
        <dbReference type="ChEBI" id="CHEBI:58349"/>
        <dbReference type="EC" id="1.16.1.9"/>
    </reaction>
</comment>
<dbReference type="CDD" id="cd06186">
    <property type="entry name" value="NOX_Duox_like_FAD_NADP"/>
    <property type="match status" value="1"/>
</dbReference>
<dbReference type="OrthoDB" id="17725at2759"/>
<evidence type="ECO:0000256" key="10">
    <source>
        <dbReference type="ARBA" id="ARBA00023136"/>
    </source>
</evidence>
<dbReference type="InterPro" id="IPR013112">
    <property type="entry name" value="FAD-bd_8"/>
</dbReference>
<dbReference type="EMBL" id="CP014503">
    <property type="protein sequence ID" value="ANB14564.1"/>
    <property type="molecule type" value="Genomic_DNA"/>
</dbReference>
<feature type="transmembrane region" description="Helical" evidence="13">
    <location>
        <begin position="218"/>
        <end position="243"/>
    </location>
</feature>
<dbReference type="GO" id="GO:0052851">
    <property type="term" value="F:ferric-chelate reductase (NADPH) activity"/>
    <property type="evidence" value="ECO:0007669"/>
    <property type="project" value="UniProtKB-EC"/>
</dbReference>
<dbReference type="RefSeq" id="XP_018737041.1">
    <property type="nucleotide sequence ID" value="XM_018879092.1"/>
</dbReference>
<keyword evidence="16" id="KW-1185">Reference proteome</keyword>
<dbReference type="InterPro" id="IPR013130">
    <property type="entry name" value="Fe3_Rdtase_TM_dom"/>
</dbReference>
<evidence type="ECO:0000256" key="8">
    <source>
        <dbReference type="ARBA" id="ARBA00022989"/>
    </source>
</evidence>
<proteinExistence type="predicted"/>
<gene>
    <name evidence="15" type="primary">FRE1</name>
    <name evidence="15" type="ORF">AWJ20_2162</name>
</gene>
<dbReference type="PANTHER" id="PTHR32361">
    <property type="entry name" value="FERRIC/CUPRIC REDUCTASE TRANSMEMBRANE COMPONENT"/>
    <property type="match status" value="1"/>
</dbReference>
<keyword evidence="7" id="KW-0274">FAD</keyword>
<feature type="domain" description="FAD-binding FR-type" evidence="14">
    <location>
        <begin position="321"/>
        <end position="444"/>
    </location>
</feature>
<organism evidence="15 16">
    <name type="scientific">Sugiyamaella lignohabitans</name>
    <dbReference type="NCBI Taxonomy" id="796027"/>
    <lineage>
        <taxon>Eukaryota</taxon>
        <taxon>Fungi</taxon>
        <taxon>Dikarya</taxon>
        <taxon>Ascomycota</taxon>
        <taxon>Saccharomycotina</taxon>
        <taxon>Dipodascomycetes</taxon>
        <taxon>Dipodascales</taxon>
        <taxon>Trichomonascaceae</taxon>
        <taxon>Sugiyamaella</taxon>
    </lineage>
</organism>
<reference evidence="15 16" key="1">
    <citation type="submission" date="2016-02" db="EMBL/GenBank/DDBJ databases">
        <title>Complete genome sequence and transcriptome regulation of the pentose utilising yeast Sugiyamaella lignohabitans.</title>
        <authorList>
            <person name="Bellasio M."/>
            <person name="Peymann A."/>
            <person name="Valli M."/>
            <person name="Sipitzky M."/>
            <person name="Graf A."/>
            <person name="Sauer M."/>
            <person name="Marx H."/>
            <person name="Mattanovich D."/>
        </authorList>
    </citation>
    <scope>NUCLEOTIDE SEQUENCE [LARGE SCALE GENOMIC DNA]</scope>
    <source>
        <strain evidence="15 16">CBS 10342</strain>
    </source>
</reference>
<protein>
    <recommendedName>
        <fullName evidence="2">ferric-chelate reductase (NADPH)</fullName>
        <ecNumber evidence="2">1.16.1.9</ecNumber>
    </recommendedName>
</protein>
<sequence length="601" mass="68426">MLASSRSLPPSYSITNQQQHGNEPTEESPFRYDSPFEGPFREELIAEIYKGRDLLVYYEYILLGTFLLIVVAHWTNKLLWYIRNKQRNPGLPIYNRNENSTEESLISEDTGASSSETDPLLGNRQHSMFKRIYYRTMAFFMFQPEGKGMENYGVTMMLIVYELMTIFFALYQIRFWIILAFRLGLLATINIPLMYVLGAKHSPLSYLTGWSYEQVNVFHRLCGAICFFLVIPHLIIFACYFRFDYLLTHLWSVAGIIAGIAFIAIGFSSSLKFRESFYELFYVVHIVGFLVSIPAVYLHYPTARPYAVAAGLSVLYDRLTRLLLDYRIMKCIIRPASGETVIMDIPFSPGPKDGTGGFFGRPFAWTTGQHIYITVIGCGTFESHPYTIASTMKCSKYLRLIIRARDGFSRRLLELAESKHGLDENEPVQQWCILHGPYGVHPPEMPSSASPPRNNTKLILVAGGAGVAFTYPLYQEYHLANKLLESQTKLVGQSSPSKFDINFLWVLPHSSFSEWLVEHGETVVDTTKMDIWATREKGRPDINQLILGYISKANGVSSSEDHCWVAACGPDPLLREVRNAVANLRGQGMSNVHYYAERFGW</sequence>
<dbReference type="Pfam" id="PF01794">
    <property type="entry name" value="Ferric_reduct"/>
    <property type="match status" value="1"/>
</dbReference>
<feature type="region of interest" description="Disordered" evidence="12">
    <location>
        <begin position="1"/>
        <end position="33"/>
    </location>
</feature>
<keyword evidence="6 13" id="KW-0812">Transmembrane</keyword>
<evidence type="ECO:0000256" key="9">
    <source>
        <dbReference type="ARBA" id="ARBA00023065"/>
    </source>
</evidence>
<dbReference type="SFLD" id="SFLDS00052">
    <property type="entry name" value="Ferric_Reductase_Domain"/>
    <property type="match status" value="1"/>
</dbReference>
<dbReference type="PANTHER" id="PTHR32361:SF28">
    <property type="entry name" value="FRP1P"/>
    <property type="match status" value="1"/>
</dbReference>
<keyword evidence="3" id="KW-0813">Transport</keyword>
<evidence type="ECO:0000256" key="12">
    <source>
        <dbReference type="SAM" id="MobiDB-lite"/>
    </source>
</evidence>
<dbReference type="SFLD" id="SFLDG01168">
    <property type="entry name" value="Ferric_reductase_subgroup_(FRE"/>
    <property type="match status" value="1"/>
</dbReference>
<keyword evidence="10 13" id="KW-0472">Membrane</keyword>
<dbReference type="GO" id="GO:0005886">
    <property type="term" value="C:plasma membrane"/>
    <property type="evidence" value="ECO:0007669"/>
    <property type="project" value="UniProtKB-SubCell"/>
</dbReference>
<dbReference type="GeneID" id="30034043"/>
<dbReference type="Proteomes" id="UP000189580">
    <property type="component" value="Chromosome b"/>
</dbReference>
<evidence type="ECO:0000313" key="16">
    <source>
        <dbReference type="Proteomes" id="UP000189580"/>
    </source>
</evidence>
<evidence type="ECO:0000256" key="7">
    <source>
        <dbReference type="ARBA" id="ARBA00022827"/>
    </source>
</evidence>
<dbReference type="GO" id="GO:0015677">
    <property type="term" value="P:copper ion import"/>
    <property type="evidence" value="ECO:0007669"/>
    <property type="project" value="TreeGrafter"/>
</dbReference>
<dbReference type="SUPFAM" id="SSF52343">
    <property type="entry name" value="Ferredoxin reductase-like, C-terminal NADP-linked domain"/>
    <property type="match status" value="1"/>
</dbReference>
<dbReference type="GO" id="GO:0006826">
    <property type="term" value="P:iron ion transport"/>
    <property type="evidence" value="ECO:0007669"/>
    <property type="project" value="TreeGrafter"/>
</dbReference>
<accession>A0A167EX78</accession>
<dbReference type="SUPFAM" id="SSF63380">
    <property type="entry name" value="Riboflavin synthase domain-like"/>
    <property type="match status" value="1"/>
</dbReference>
<feature type="transmembrane region" description="Helical" evidence="13">
    <location>
        <begin position="249"/>
        <end position="268"/>
    </location>
</feature>
<dbReference type="EC" id="1.16.1.9" evidence="2"/>
<feature type="compositionally biased region" description="Polar residues" evidence="12">
    <location>
        <begin position="1"/>
        <end position="22"/>
    </location>
</feature>
<evidence type="ECO:0000256" key="5">
    <source>
        <dbReference type="ARBA" id="ARBA00022630"/>
    </source>
</evidence>